<evidence type="ECO:0000256" key="10">
    <source>
        <dbReference type="ARBA" id="ARBA00023204"/>
    </source>
</evidence>
<evidence type="ECO:0000256" key="11">
    <source>
        <dbReference type="ARBA" id="ARBA00023239"/>
    </source>
</evidence>
<evidence type="ECO:0000256" key="5">
    <source>
        <dbReference type="ARBA" id="ARBA00022763"/>
    </source>
</evidence>
<evidence type="ECO:0000256" key="4">
    <source>
        <dbReference type="ARBA" id="ARBA00022723"/>
    </source>
</evidence>
<keyword evidence="6 15" id="KW-0863">Zinc-finger</keyword>
<feature type="active site" description="Proton donor; for delta-elimination activity" evidence="15">
    <location>
        <position position="269"/>
    </location>
</feature>
<keyword evidence="19" id="KW-1185">Reference proteome</keyword>
<dbReference type="CDD" id="cd08966">
    <property type="entry name" value="EcFpg-like_N"/>
    <property type="match status" value="1"/>
</dbReference>
<dbReference type="InterPro" id="IPR010979">
    <property type="entry name" value="Ribosomal_uS13-like_H2TH"/>
</dbReference>
<dbReference type="PANTHER" id="PTHR22993:SF9">
    <property type="entry name" value="FORMAMIDOPYRIMIDINE-DNA GLYCOSYLASE"/>
    <property type="match status" value="1"/>
</dbReference>
<evidence type="ECO:0000256" key="1">
    <source>
        <dbReference type="ARBA" id="ARBA00001668"/>
    </source>
</evidence>
<dbReference type="Pfam" id="PF01149">
    <property type="entry name" value="Fapy_DNA_glyco"/>
    <property type="match status" value="1"/>
</dbReference>
<name>A0ABV7H946_9BURK</name>
<reference evidence="19" key="1">
    <citation type="journal article" date="2019" name="Int. J. Syst. Evol. Microbiol.">
        <title>The Global Catalogue of Microorganisms (GCM) 10K type strain sequencing project: providing services to taxonomists for standard genome sequencing and annotation.</title>
        <authorList>
            <consortium name="The Broad Institute Genomics Platform"/>
            <consortium name="The Broad Institute Genome Sequencing Center for Infectious Disease"/>
            <person name="Wu L."/>
            <person name="Ma J."/>
        </authorList>
    </citation>
    <scope>NUCLEOTIDE SEQUENCE [LARGE SCALE GENOMIC DNA]</scope>
    <source>
        <strain evidence="19">KCTC 52168</strain>
    </source>
</reference>
<organism evidence="18 19">
    <name type="scientific">Piscinibacterium candidicorallinum</name>
    <dbReference type="NCBI Taxonomy" id="1793872"/>
    <lineage>
        <taxon>Bacteria</taxon>
        <taxon>Pseudomonadati</taxon>
        <taxon>Pseudomonadota</taxon>
        <taxon>Betaproteobacteria</taxon>
        <taxon>Burkholderiales</taxon>
        <taxon>Piscinibacterium</taxon>
    </lineage>
</organism>
<feature type="domain" description="Formamidopyrimidine-DNA glycosylase catalytic" evidence="17">
    <location>
        <begin position="2"/>
        <end position="117"/>
    </location>
</feature>
<keyword evidence="9 15" id="KW-0238">DNA-binding</keyword>
<evidence type="ECO:0000256" key="15">
    <source>
        <dbReference type="HAMAP-Rule" id="MF_00103"/>
    </source>
</evidence>
<feature type="active site" description="Proton donor; for beta-elimination activity" evidence="15">
    <location>
        <position position="58"/>
    </location>
</feature>
<evidence type="ECO:0000256" key="14">
    <source>
        <dbReference type="ARBA" id="ARBA00044632"/>
    </source>
</evidence>
<dbReference type="InterPro" id="IPR015887">
    <property type="entry name" value="DNA_glyclase_Znf_dom_DNA_BS"/>
</dbReference>
<evidence type="ECO:0000259" key="17">
    <source>
        <dbReference type="PROSITE" id="PS51068"/>
    </source>
</evidence>
<comment type="catalytic activity">
    <reaction evidence="1 15">
        <text>Hydrolysis of DNA containing ring-opened 7-methylguanine residues, releasing 2,6-diamino-4-hydroxy-5-(N-methyl)formamidopyrimidine.</text>
        <dbReference type="EC" id="3.2.2.23"/>
    </reaction>
</comment>
<feature type="active site" description="Proton donor" evidence="15">
    <location>
        <position position="3"/>
    </location>
</feature>
<dbReference type="PANTHER" id="PTHR22993">
    <property type="entry name" value="FORMAMIDOPYRIMIDINE-DNA GLYCOSYLASE"/>
    <property type="match status" value="1"/>
</dbReference>
<dbReference type="GO" id="GO:0140078">
    <property type="term" value="F:class I DNA-(apurinic or apyrimidinic site) endonuclease activity"/>
    <property type="evidence" value="ECO:0007669"/>
    <property type="project" value="UniProtKB-EC"/>
</dbReference>
<keyword evidence="11 15" id="KW-0456">Lyase</keyword>
<dbReference type="GO" id="GO:0008534">
    <property type="term" value="F:oxidized purine nucleobase lesion DNA N-glycosylase activity"/>
    <property type="evidence" value="ECO:0007669"/>
    <property type="project" value="UniProtKB-EC"/>
</dbReference>
<keyword evidence="4 15" id="KW-0479">Metal-binding</keyword>
<comment type="function">
    <text evidence="15">Involved in base excision repair of DNA damaged by oxidation or by mutagenic agents. Acts as DNA glycosylase that recognizes and removes damaged bases. Has a preference for oxidized purines, such as 7,8-dihydro-8-oxoguanine (8-oxoG). Has AP (apurinic/apyrimidinic) lyase activity and introduces nicks in the DNA strand. Cleaves the DNA backbone by beta-delta elimination to generate a single-strand break at the site of the removed base with both 3'- and 5'-phosphates.</text>
</comment>
<keyword evidence="7 15" id="KW-0378">Hydrolase</keyword>
<dbReference type="RefSeq" id="WP_377305505.1">
    <property type="nucleotide sequence ID" value="NZ_CP180191.1"/>
</dbReference>
<evidence type="ECO:0000256" key="12">
    <source>
        <dbReference type="ARBA" id="ARBA00023268"/>
    </source>
</evidence>
<evidence type="ECO:0000256" key="7">
    <source>
        <dbReference type="ARBA" id="ARBA00022801"/>
    </source>
</evidence>
<dbReference type="SUPFAM" id="SSF46946">
    <property type="entry name" value="S13-like H2TH domain"/>
    <property type="match status" value="1"/>
</dbReference>
<evidence type="ECO:0000256" key="13">
    <source>
        <dbReference type="ARBA" id="ARBA00023295"/>
    </source>
</evidence>
<sequence length="280" mass="31050">MPELPEVEVTRRAIAQVALGHVIDEAIVRVPRLRWDVPADLARVLAGRRVASVARRGKYLLVECTHTQRAPGWLLVHLGMSGSFTVVAADTPLRKHDHADLRLGDRVLRYHDPRRFGSIDWLPVATLAECEAHPLLAGLGVEPLSEQFTAELLWQRTRGRRVAIKQALLAGNIVVGVGNIYCSEALFRAGIHPAMQAQRLSRERAMRLVAAVRETLTEAIAAGGSSLRDFVSGEQEMGYFQVNARVYDRAGQPCRGCGNTIRKLLQGQRATYYCSVCQKR</sequence>
<comment type="cofactor">
    <cofactor evidence="15">
        <name>Zn(2+)</name>
        <dbReference type="ChEBI" id="CHEBI:29105"/>
    </cofactor>
    <text evidence="15">Binds 1 zinc ion per subunit.</text>
</comment>
<dbReference type="SUPFAM" id="SSF81624">
    <property type="entry name" value="N-terminal domain of MutM-like DNA repair proteins"/>
    <property type="match status" value="1"/>
</dbReference>
<accession>A0ABV7H946</accession>
<keyword evidence="8 15" id="KW-0862">Zinc</keyword>
<gene>
    <name evidence="15 18" type="primary">mutM</name>
    <name evidence="15" type="synonym">fpg</name>
    <name evidence="18" type="ORF">ACFOEN_15585</name>
</gene>
<protein>
    <recommendedName>
        <fullName evidence="15">Formamidopyrimidine-DNA glycosylase</fullName>
        <shortName evidence="15">Fapy-DNA glycosylase</shortName>
        <ecNumber evidence="15">3.2.2.23</ecNumber>
    </recommendedName>
    <alternativeName>
        <fullName evidence="15">DNA-(apurinic or apyrimidinic site) lyase MutM</fullName>
        <shortName evidence="15">AP lyase MutM</shortName>
        <ecNumber evidence="15">4.2.99.18</ecNumber>
    </alternativeName>
</protein>
<feature type="domain" description="FPG-type" evidence="16">
    <location>
        <begin position="245"/>
        <end position="279"/>
    </location>
</feature>
<dbReference type="NCBIfam" id="NF002211">
    <property type="entry name" value="PRK01103.1"/>
    <property type="match status" value="1"/>
</dbReference>
<feature type="binding site" evidence="15">
    <location>
        <position position="96"/>
    </location>
    <ligand>
        <name>DNA</name>
        <dbReference type="ChEBI" id="CHEBI:16991"/>
    </ligand>
</feature>
<dbReference type="InterPro" id="IPR012319">
    <property type="entry name" value="FPG_cat"/>
</dbReference>
<dbReference type="InterPro" id="IPR000214">
    <property type="entry name" value="Znf_DNA_glyclase/AP_lyase"/>
</dbReference>
<dbReference type="NCBIfam" id="TIGR00577">
    <property type="entry name" value="fpg"/>
    <property type="match status" value="1"/>
</dbReference>
<evidence type="ECO:0000256" key="9">
    <source>
        <dbReference type="ARBA" id="ARBA00023125"/>
    </source>
</evidence>
<keyword evidence="5 15" id="KW-0227">DNA damage</keyword>
<dbReference type="InterPro" id="IPR035937">
    <property type="entry name" value="FPG_N"/>
</dbReference>
<dbReference type="InterPro" id="IPR020629">
    <property type="entry name" value="FPG_Glyclase"/>
</dbReference>
<comment type="subunit">
    <text evidence="3 15">Monomer.</text>
</comment>
<dbReference type="EMBL" id="JBHRTI010000010">
    <property type="protein sequence ID" value="MFC3149048.1"/>
    <property type="molecule type" value="Genomic_DNA"/>
</dbReference>
<dbReference type="HAMAP" id="MF_00103">
    <property type="entry name" value="Fapy_DNA_glycosyl"/>
    <property type="match status" value="1"/>
</dbReference>
<proteinExistence type="inferred from homology"/>
<evidence type="ECO:0000313" key="18">
    <source>
        <dbReference type="EMBL" id="MFC3149048.1"/>
    </source>
</evidence>
<keyword evidence="12 15" id="KW-0511">Multifunctional enzyme</keyword>
<dbReference type="InterPro" id="IPR010663">
    <property type="entry name" value="Znf_FPG/IleRS"/>
</dbReference>
<dbReference type="Proteomes" id="UP001595556">
    <property type="component" value="Unassembled WGS sequence"/>
</dbReference>
<feature type="binding site" evidence="15">
    <location>
        <position position="160"/>
    </location>
    <ligand>
        <name>DNA</name>
        <dbReference type="ChEBI" id="CHEBI:16991"/>
    </ligand>
</feature>
<dbReference type="Gene3D" id="1.10.8.50">
    <property type="match status" value="1"/>
</dbReference>
<evidence type="ECO:0000256" key="3">
    <source>
        <dbReference type="ARBA" id="ARBA00011245"/>
    </source>
</evidence>
<dbReference type="PROSITE" id="PS01242">
    <property type="entry name" value="ZF_FPG_1"/>
    <property type="match status" value="1"/>
</dbReference>
<dbReference type="SMART" id="SM00898">
    <property type="entry name" value="Fapy_DNA_glyco"/>
    <property type="match status" value="1"/>
</dbReference>
<evidence type="ECO:0000256" key="2">
    <source>
        <dbReference type="ARBA" id="ARBA00009409"/>
    </source>
</evidence>
<evidence type="ECO:0000256" key="6">
    <source>
        <dbReference type="ARBA" id="ARBA00022771"/>
    </source>
</evidence>
<dbReference type="Pfam" id="PF06831">
    <property type="entry name" value="H2TH"/>
    <property type="match status" value="1"/>
</dbReference>
<evidence type="ECO:0000256" key="8">
    <source>
        <dbReference type="ARBA" id="ARBA00022833"/>
    </source>
</evidence>
<keyword evidence="13 15" id="KW-0326">Glycosidase</keyword>
<dbReference type="Gene3D" id="3.20.190.10">
    <property type="entry name" value="MutM-like, N-terminal"/>
    <property type="match status" value="1"/>
</dbReference>
<comment type="catalytic activity">
    <reaction evidence="14 15">
        <text>2'-deoxyribonucleotide-(2'-deoxyribose 5'-phosphate)-2'-deoxyribonucleotide-DNA = a 3'-end 2'-deoxyribonucleotide-(2,3-dehydro-2,3-deoxyribose 5'-phosphate)-DNA + a 5'-end 5'-phospho-2'-deoxyribonucleoside-DNA + H(+)</text>
        <dbReference type="Rhea" id="RHEA:66592"/>
        <dbReference type="Rhea" id="RHEA-COMP:13180"/>
        <dbReference type="Rhea" id="RHEA-COMP:16897"/>
        <dbReference type="Rhea" id="RHEA-COMP:17067"/>
        <dbReference type="ChEBI" id="CHEBI:15378"/>
        <dbReference type="ChEBI" id="CHEBI:136412"/>
        <dbReference type="ChEBI" id="CHEBI:157695"/>
        <dbReference type="ChEBI" id="CHEBI:167181"/>
        <dbReference type="EC" id="4.2.99.18"/>
    </reaction>
</comment>
<comment type="caution">
    <text evidence="18">The sequence shown here is derived from an EMBL/GenBank/DDBJ whole genome shotgun (WGS) entry which is preliminary data.</text>
</comment>
<dbReference type="InterPro" id="IPR015886">
    <property type="entry name" value="H2TH_FPG"/>
</dbReference>
<dbReference type="SUPFAM" id="SSF57716">
    <property type="entry name" value="Glucocorticoid receptor-like (DNA-binding domain)"/>
    <property type="match status" value="1"/>
</dbReference>
<dbReference type="SMART" id="SM01232">
    <property type="entry name" value="H2TH"/>
    <property type="match status" value="1"/>
</dbReference>
<evidence type="ECO:0000259" key="16">
    <source>
        <dbReference type="PROSITE" id="PS51066"/>
    </source>
</evidence>
<evidence type="ECO:0000313" key="19">
    <source>
        <dbReference type="Proteomes" id="UP001595556"/>
    </source>
</evidence>
<dbReference type="PROSITE" id="PS51068">
    <property type="entry name" value="FPG_CAT"/>
    <property type="match status" value="1"/>
</dbReference>
<feature type="binding site" evidence="15">
    <location>
        <position position="114"/>
    </location>
    <ligand>
        <name>DNA</name>
        <dbReference type="ChEBI" id="CHEBI:16991"/>
    </ligand>
</feature>
<dbReference type="EC" id="4.2.99.18" evidence="15"/>
<dbReference type="Pfam" id="PF06827">
    <property type="entry name" value="zf-FPG_IleRS"/>
    <property type="match status" value="1"/>
</dbReference>
<dbReference type="PROSITE" id="PS51066">
    <property type="entry name" value="ZF_FPG_2"/>
    <property type="match status" value="1"/>
</dbReference>
<feature type="active site" description="Schiff-base intermediate with DNA" evidence="15">
    <location>
        <position position="2"/>
    </location>
</feature>
<keyword evidence="10 15" id="KW-0234">DNA repair</keyword>
<dbReference type="EC" id="3.2.2.23" evidence="15"/>
<comment type="similarity">
    <text evidence="2 15">Belongs to the FPG family.</text>
</comment>